<dbReference type="InterPro" id="IPR010297">
    <property type="entry name" value="DUF900_hydrolase"/>
</dbReference>
<sequence length="397" mass="43031">MLIPVADSAPNATKVDMLVTTTRSRSTIQGEMFTGERALAPAFADITVSIPPANVRKVGEVAWPRRLPSNPATDFATLKAEEITRDDAKKWLSASVRKSRDRSVLVFIHGFNNRFEDSVYRFAQIVKDSGVHSAPVLVTWPSRGSLLAYGYDRESTNYTRNALETLFQYLAKDPEVKEVSILAHSMGNWLALEALRQMAIRNGRLPAKFENVMLASPDVDVDVFRQQIVDMGKQHPKFTLFVSRDDRALAVSRRVWGDVARLGAIDPEQAPFKKELADSQITVIDLTKVKAGDRLNHGKFAESPEVVQLIGARISDGQTLTDSKVGLGDKILAATTSTAAAAGSAAGLILAAPVAVVDADTRDNYAGQVSGLTGPVGTQPRAPDCTAAGRSKESCRQ</sequence>
<dbReference type="PIRSF" id="PIRSF033909">
    <property type="entry name" value="UCP033909"/>
    <property type="match status" value="1"/>
</dbReference>
<protein>
    <submittedName>
        <fullName evidence="2">Esterase/lipase superfamily enzyme</fullName>
    </submittedName>
</protein>
<dbReference type="Proteomes" id="UP000533724">
    <property type="component" value="Unassembled WGS sequence"/>
</dbReference>
<evidence type="ECO:0000313" key="3">
    <source>
        <dbReference type="Proteomes" id="UP000533724"/>
    </source>
</evidence>
<feature type="region of interest" description="Disordered" evidence="1">
    <location>
        <begin position="370"/>
        <end position="397"/>
    </location>
</feature>
<organism evidence="2 3">
    <name type="scientific">Rhizobium esperanzae</name>
    <dbReference type="NCBI Taxonomy" id="1967781"/>
    <lineage>
        <taxon>Bacteria</taxon>
        <taxon>Pseudomonadati</taxon>
        <taxon>Pseudomonadota</taxon>
        <taxon>Alphaproteobacteria</taxon>
        <taxon>Hyphomicrobiales</taxon>
        <taxon>Rhizobiaceae</taxon>
        <taxon>Rhizobium/Agrobacterium group</taxon>
        <taxon>Rhizobium</taxon>
    </lineage>
</organism>
<dbReference type="AlphaFoldDB" id="A0A7W6XVH4"/>
<dbReference type="Gene3D" id="3.40.50.1820">
    <property type="entry name" value="alpha/beta hydrolase"/>
    <property type="match status" value="1"/>
</dbReference>
<dbReference type="Pfam" id="PF05990">
    <property type="entry name" value="DUF900"/>
    <property type="match status" value="1"/>
</dbReference>
<dbReference type="PANTHER" id="PTHR36513">
    <property type="entry name" value="ABC TRANSMEMBRANE TYPE-1 DOMAIN-CONTAINING PROTEIN"/>
    <property type="match status" value="1"/>
</dbReference>
<dbReference type="SUPFAM" id="SSF53474">
    <property type="entry name" value="alpha/beta-Hydrolases"/>
    <property type="match status" value="1"/>
</dbReference>
<accession>A0A7W6XVH4</accession>
<dbReference type="InterPro" id="IPR014586">
    <property type="entry name" value="UCP033909"/>
</dbReference>
<dbReference type="InterPro" id="IPR029058">
    <property type="entry name" value="AB_hydrolase_fold"/>
</dbReference>
<reference evidence="2 3" key="1">
    <citation type="submission" date="2020-08" db="EMBL/GenBank/DDBJ databases">
        <title>Genomic Encyclopedia of Type Strains, Phase IV (KMG-V): Genome sequencing to study the core and pangenomes of soil and plant-associated prokaryotes.</title>
        <authorList>
            <person name="Whitman W."/>
        </authorList>
    </citation>
    <scope>NUCLEOTIDE SEQUENCE [LARGE SCALE GENOMIC DNA]</scope>
    <source>
        <strain evidence="2 3">SEMIA 414</strain>
    </source>
</reference>
<evidence type="ECO:0000313" key="2">
    <source>
        <dbReference type="EMBL" id="MBB4440453.1"/>
    </source>
</evidence>
<dbReference type="EMBL" id="JACIHI010000008">
    <property type="protein sequence ID" value="MBB4440453.1"/>
    <property type="molecule type" value="Genomic_DNA"/>
</dbReference>
<comment type="caution">
    <text evidence="2">The sequence shown here is derived from an EMBL/GenBank/DDBJ whole genome shotgun (WGS) entry which is preliminary data.</text>
</comment>
<proteinExistence type="predicted"/>
<dbReference type="PANTHER" id="PTHR36513:SF1">
    <property type="entry name" value="TRANSMEMBRANE PROTEIN"/>
    <property type="match status" value="1"/>
</dbReference>
<name>A0A7W6XVH4_9HYPH</name>
<evidence type="ECO:0000256" key="1">
    <source>
        <dbReference type="SAM" id="MobiDB-lite"/>
    </source>
</evidence>
<gene>
    <name evidence="2" type="ORF">GGE15_003730</name>
</gene>